<gene>
    <name evidence="2" type="ORF">RCL2_000522300</name>
    <name evidence="1" type="ORF">RclHR1_01040015</name>
</gene>
<evidence type="ECO:0000313" key="3">
    <source>
        <dbReference type="Proteomes" id="UP000247702"/>
    </source>
</evidence>
<dbReference type="AlphaFoldDB" id="A0A2Z6Q1G3"/>
<sequence length="165" mass="19705">MVRLFDSDSENIISQFMLQNPNHPSPFAELSRKIPFTNKQISHHWNDKLNPLLWSGPLSDDERKFIHNWAKNNRKNNIYNWKHCQKEMYTVFNKLHSTNKIKNAWNSEQKRSGRTNASLPLSINDDTITLLPPSPIEPYFRPDLTKFDKTYLLNITYGYKKYHYY</sequence>
<evidence type="ECO:0000313" key="2">
    <source>
        <dbReference type="EMBL" id="GES77895.1"/>
    </source>
</evidence>
<evidence type="ECO:0000313" key="1">
    <source>
        <dbReference type="EMBL" id="GBB83710.1"/>
    </source>
</evidence>
<reference evidence="1 3" key="1">
    <citation type="submission" date="2017-11" db="EMBL/GenBank/DDBJ databases">
        <title>The genome of Rhizophagus clarus HR1 reveals common genetic basis of auxotrophy among arbuscular mycorrhizal fungi.</title>
        <authorList>
            <person name="Kobayashi Y."/>
        </authorList>
    </citation>
    <scope>NUCLEOTIDE SEQUENCE [LARGE SCALE GENOMIC DNA]</scope>
    <source>
        <strain evidence="1 3">HR1</strain>
    </source>
</reference>
<dbReference type="OrthoDB" id="2339443at2759"/>
<reference evidence="2" key="2">
    <citation type="submission" date="2019-10" db="EMBL/GenBank/DDBJ databases">
        <title>Conservation and host-specific expression of non-tandemly repeated heterogenous ribosome RNA gene in arbuscular mycorrhizal fungi.</title>
        <authorList>
            <person name="Maeda T."/>
            <person name="Kobayashi Y."/>
            <person name="Nakagawa T."/>
            <person name="Ezawa T."/>
            <person name="Yamaguchi K."/>
            <person name="Bino T."/>
            <person name="Nishimoto Y."/>
            <person name="Shigenobu S."/>
            <person name="Kawaguchi M."/>
        </authorList>
    </citation>
    <scope>NUCLEOTIDE SEQUENCE</scope>
    <source>
        <strain evidence="2">HR1</strain>
    </source>
</reference>
<accession>A0A2Z6Q1G3</accession>
<keyword evidence="3" id="KW-1185">Reference proteome</keyword>
<dbReference type="Proteomes" id="UP000247702">
    <property type="component" value="Unassembled WGS sequence"/>
</dbReference>
<protein>
    <recommendedName>
        <fullName evidence="4">HTH myb-type domain-containing protein</fullName>
    </recommendedName>
</protein>
<proteinExistence type="predicted"/>
<dbReference type="EMBL" id="BLAL01000034">
    <property type="protein sequence ID" value="GES77895.1"/>
    <property type="molecule type" value="Genomic_DNA"/>
</dbReference>
<dbReference type="Proteomes" id="UP000615446">
    <property type="component" value="Unassembled WGS sequence"/>
</dbReference>
<comment type="caution">
    <text evidence="1">The sequence shown here is derived from an EMBL/GenBank/DDBJ whole genome shotgun (WGS) entry which is preliminary data.</text>
</comment>
<name>A0A2Z6Q1G3_9GLOM</name>
<evidence type="ECO:0008006" key="4">
    <source>
        <dbReference type="Google" id="ProtNLM"/>
    </source>
</evidence>
<dbReference type="EMBL" id="BEXD01000047">
    <property type="protein sequence ID" value="GBB83710.1"/>
    <property type="molecule type" value="Genomic_DNA"/>
</dbReference>
<organism evidence="1 3">
    <name type="scientific">Rhizophagus clarus</name>
    <dbReference type="NCBI Taxonomy" id="94130"/>
    <lineage>
        <taxon>Eukaryota</taxon>
        <taxon>Fungi</taxon>
        <taxon>Fungi incertae sedis</taxon>
        <taxon>Mucoromycota</taxon>
        <taxon>Glomeromycotina</taxon>
        <taxon>Glomeromycetes</taxon>
        <taxon>Glomerales</taxon>
        <taxon>Glomeraceae</taxon>
        <taxon>Rhizophagus</taxon>
    </lineage>
</organism>